<accession>A0A674AK82</accession>
<dbReference type="InterPro" id="IPR050435">
    <property type="entry name" value="MZM1/LYRM7"/>
</dbReference>
<feature type="compositionally biased region" description="Polar residues" evidence="9">
    <location>
        <begin position="153"/>
        <end position="163"/>
    </location>
</feature>
<dbReference type="GO" id="GO:0034551">
    <property type="term" value="P:mitochondrial respiratory chain complex III assembly"/>
    <property type="evidence" value="ECO:0007669"/>
    <property type="project" value="InterPro"/>
</dbReference>
<evidence type="ECO:0000313" key="12">
    <source>
        <dbReference type="Proteomes" id="UP000472277"/>
    </source>
</evidence>
<evidence type="ECO:0000313" key="11">
    <source>
        <dbReference type="Ensembl" id="ENSSTUP00000059829.1"/>
    </source>
</evidence>
<organism evidence="11 12">
    <name type="scientific">Salmo trutta</name>
    <name type="common">Brown trout</name>
    <dbReference type="NCBI Taxonomy" id="8032"/>
    <lineage>
        <taxon>Eukaryota</taxon>
        <taxon>Metazoa</taxon>
        <taxon>Chordata</taxon>
        <taxon>Craniata</taxon>
        <taxon>Vertebrata</taxon>
        <taxon>Euteleostomi</taxon>
        <taxon>Actinopterygii</taxon>
        <taxon>Neopterygii</taxon>
        <taxon>Teleostei</taxon>
        <taxon>Protacanthopterygii</taxon>
        <taxon>Salmoniformes</taxon>
        <taxon>Salmonidae</taxon>
        <taxon>Salmoninae</taxon>
        <taxon>Salmo</taxon>
    </lineage>
</organism>
<dbReference type="InParanoid" id="A0A674AK82"/>
<comment type="subunit">
    <text evidence="6">Interacts with UQCRFS1.</text>
</comment>
<gene>
    <name evidence="11" type="primary">LYRM7</name>
</gene>
<dbReference type="InterPro" id="IPR008011">
    <property type="entry name" value="Complex1_LYR_dom"/>
</dbReference>
<comment type="function">
    <text evidence="5">Assembly factor required for Rieske Fe-S protein UQCRFS1 incorporation into the cytochrome b-c1 (CIII) complex. Functions as a chaperone, binding to this subunit within the mitochondrial matrix and stabilizing it prior to its translocation and insertion into the late CIII dimeric intermediate within the mitochondrial inner membrane.</text>
</comment>
<evidence type="ECO:0000256" key="1">
    <source>
        <dbReference type="ARBA" id="ARBA00004305"/>
    </source>
</evidence>
<dbReference type="Ensembl" id="ENSSTUT00000062967.1">
    <property type="protein sequence ID" value="ENSSTUP00000059829.1"/>
    <property type="gene ID" value="ENSSTUG00000025789.1"/>
</dbReference>
<reference evidence="11" key="2">
    <citation type="submission" date="2025-09" db="UniProtKB">
        <authorList>
            <consortium name="Ensembl"/>
        </authorList>
    </citation>
    <scope>IDENTIFICATION</scope>
</reference>
<protein>
    <recommendedName>
        <fullName evidence="7">Complex III assembly factor LYRM7</fullName>
    </recommendedName>
    <alternativeName>
        <fullName evidence="8">LYR motif-containing protein 7</fullName>
    </alternativeName>
</protein>
<keyword evidence="3" id="KW-0496">Mitochondrion</keyword>
<evidence type="ECO:0000256" key="6">
    <source>
        <dbReference type="ARBA" id="ARBA00025809"/>
    </source>
</evidence>
<dbReference type="OMA" id="CNDAPIT"/>
<dbReference type="GO" id="GO:0044183">
    <property type="term" value="F:protein folding chaperone"/>
    <property type="evidence" value="ECO:0007669"/>
    <property type="project" value="TreeGrafter"/>
</dbReference>
<evidence type="ECO:0000256" key="5">
    <source>
        <dbReference type="ARBA" id="ARBA00025430"/>
    </source>
</evidence>
<feature type="region of interest" description="Disordered" evidence="9">
    <location>
        <begin position="147"/>
        <end position="171"/>
    </location>
</feature>
<dbReference type="PANTHER" id="PTHR46749:SF1">
    <property type="entry name" value="COMPLEX III ASSEMBLY FACTOR LYRM7"/>
    <property type="match status" value="1"/>
</dbReference>
<evidence type="ECO:0000256" key="8">
    <source>
        <dbReference type="ARBA" id="ARBA00031830"/>
    </source>
</evidence>
<comment type="similarity">
    <text evidence="2">Belongs to the complex I LYR family.</text>
</comment>
<feature type="domain" description="Complex 1 LYR protein" evidence="10">
    <location>
        <begin position="54"/>
        <end position="107"/>
    </location>
</feature>
<dbReference type="InterPro" id="IPR045298">
    <property type="entry name" value="Complex1_LYR_LYRM7"/>
</dbReference>
<evidence type="ECO:0000256" key="4">
    <source>
        <dbReference type="ARBA" id="ARBA00023186"/>
    </source>
</evidence>
<dbReference type="CDD" id="cd20267">
    <property type="entry name" value="Complex1_LYR_LYRM7"/>
    <property type="match status" value="1"/>
</dbReference>
<keyword evidence="12" id="KW-1185">Reference proteome</keyword>
<reference evidence="11" key="1">
    <citation type="submission" date="2025-08" db="UniProtKB">
        <authorList>
            <consortium name="Ensembl"/>
        </authorList>
    </citation>
    <scope>IDENTIFICATION</scope>
</reference>
<evidence type="ECO:0000256" key="7">
    <source>
        <dbReference type="ARBA" id="ARBA00026165"/>
    </source>
</evidence>
<dbReference type="GO" id="GO:0005759">
    <property type="term" value="C:mitochondrial matrix"/>
    <property type="evidence" value="ECO:0007669"/>
    <property type="project" value="UniProtKB-SubCell"/>
</dbReference>
<evidence type="ECO:0000256" key="9">
    <source>
        <dbReference type="SAM" id="MobiDB-lite"/>
    </source>
</evidence>
<keyword evidence="4" id="KW-0143">Chaperone</keyword>
<dbReference type="Proteomes" id="UP000472277">
    <property type="component" value="Chromosome 23"/>
</dbReference>
<dbReference type="AlphaFoldDB" id="A0A674AK82"/>
<evidence type="ECO:0000256" key="2">
    <source>
        <dbReference type="ARBA" id="ARBA00009508"/>
    </source>
</evidence>
<evidence type="ECO:0000259" key="10">
    <source>
        <dbReference type="Pfam" id="PF05347"/>
    </source>
</evidence>
<dbReference type="GeneTree" id="ENSGT00390000017923"/>
<evidence type="ECO:0000256" key="3">
    <source>
        <dbReference type="ARBA" id="ARBA00023128"/>
    </source>
</evidence>
<dbReference type="FunCoup" id="A0A674AK82">
    <property type="interactions" value="288"/>
</dbReference>
<comment type="subcellular location">
    <subcellularLocation>
        <location evidence="1">Mitochondrion matrix</location>
    </subcellularLocation>
</comment>
<proteinExistence type="inferred from homology"/>
<dbReference type="Pfam" id="PF05347">
    <property type="entry name" value="Complex1_LYR"/>
    <property type="match status" value="1"/>
</dbReference>
<sequence>MVLPMQNTAFGPLEASIILHDSIRSLMLLHCACIAYCLQSSLFSCKVKMASRLKVLRVFKALHRTRMELFKEDTRALTAARRKINEEFRKNKNETSEENINQMIKMAAGVEVFLRQDVVQAEHVAEDRIQLRPRESLLLENVPYCDTPRKRSSSNNAPKQSCNDAPITRCE</sequence>
<name>A0A674AK82_SALTR</name>
<dbReference type="PANTHER" id="PTHR46749">
    <property type="entry name" value="COMPLEX III ASSEMBLY FACTOR LYRM7"/>
    <property type="match status" value="1"/>
</dbReference>